<sequence length="393" mass="41583">MNTELRRRGHPADRVAALLTQAELRVRAASKFGPIASELLVTPAGLEQATRHRVAAHHAERFRAAGCTRVADLGCGIGAESMAFLAAGLTPHPVELDPLTAAFAEHNLAAVAARHGLPAPEVRVGDAERLGPGDADGVFLDPARRTAGHRDTRRLASPDDYSPSLTFAFDLATAHATGIKLGPGFDRELIPPHAEAQWVSVDGQVVEMALWCGAAARRGVTRSALVLRSESGIAELSAPADAPDAEVRDLGEYLYEPDGAVIRARLIGDLAARLDAGMVSPAIAYLTSDRLTATPFAQAFRIIETLPSREKDLRRALAARDIGTLEIKKRGADVDPAALRKRLRLQGSQHATLFLTRVAGRHVALLAERCVDAGSPAPSAPPAPPGNAEPDPS</sequence>
<evidence type="ECO:0000313" key="4">
    <source>
        <dbReference type="Proteomes" id="UP000831775"/>
    </source>
</evidence>
<dbReference type="InterPro" id="IPR029063">
    <property type="entry name" value="SAM-dependent_MTases_sf"/>
</dbReference>
<dbReference type="SUPFAM" id="SSF53335">
    <property type="entry name" value="S-adenosyl-L-methionine-dependent methyltransferases"/>
    <property type="match status" value="1"/>
</dbReference>
<dbReference type="Proteomes" id="UP000831775">
    <property type="component" value="Chromosome"/>
</dbReference>
<name>A0ABY4FZY8_9MICO</name>
<gene>
    <name evidence="3" type="ORF">MUN76_05060</name>
</gene>
<dbReference type="GO" id="GO:0008168">
    <property type="term" value="F:methyltransferase activity"/>
    <property type="evidence" value="ECO:0007669"/>
    <property type="project" value="UniProtKB-KW"/>
</dbReference>
<protein>
    <submittedName>
        <fullName evidence="3">SAM-dependent methyltransferase</fullName>
    </submittedName>
</protein>
<keyword evidence="3" id="KW-0489">Methyltransferase</keyword>
<dbReference type="Gene3D" id="3.40.50.150">
    <property type="entry name" value="Vaccinia Virus protein VP39"/>
    <property type="match status" value="1"/>
</dbReference>
<dbReference type="EMBL" id="CP095043">
    <property type="protein sequence ID" value="UOQ61865.1"/>
    <property type="molecule type" value="Genomic_DNA"/>
</dbReference>
<dbReference type="GO" id="GO:0032259">
    <property type="term" value="P:methylation"/>
    <property type="evidence" value="ECO:0007669"/>
    <property type="project" value="UniProtKB-KW"/>
</dbReference>
<keyword evidence="3" id="KW-0808">Transferase</keyword>
<organism evidence="3 4">
    <name type="scientific">Leucobacter rhizosphaerae</name>
    <dbReference type="NCBI Taxonomy" id="2932245"/>
    <lineage>
        <taxon>Bacteria</taxon>
        <taxon>Bacillati</taxon>
        <taxon>Actinomycetota</taxon>
        <taxon>Actinomycetes</taxon>
        <taxon>Micrococcales</taxon>
        <taxon>Microbacteriaceae</taxon>
        <taxon>Leucobacter</taxon>
    </lineage>
</organism>
<keyword evidence="4" id="KW-1185">Reference proteome</keyword>
<feature type="domain" description="THUMP-like" evidence="2">
    <location>
        <begin position="297"/>
        <end position="369"/>
    </location>
</feature>
<evidence type="ECO:0000313" key="3">
    <source>
        <dbReference type="EMBL" id="UOQ61865.1"/>
    </source>
</evidence>
<dbReference type="InterPro" id="IPR041497">
    <property type="entry name" value="Thump-like"/>
</dbReference>
<reference evidence="3 4" key="1">
    <citation type="submission" date="2022-04" db="EMBL/GenBank/DDBJ databases">
        <title>Leucobacter sp. isolated from rhizosphere of onion.</title>
        <authorList>
            <person name="Won M."/>
            <person name="Lee C.-M."/>
            <person name="Woen H.-Y."/>
            <person name="Kwon S.-W."/>
        </authorList>
    </citation>
    <scope>NUCLEOTIDE SEQUENCE [LARGE SCALE GENOMIC DNA]</scope>
    <source>
        <strain evidence="3 4">H25R-14</strain>
    </source>
</reference>
<feature type="compositionally biased region" description="Pro residues" evidence="1">
    <location>
        <begin position="378"/>
        <end position="393"/>
    </location>
</feature>
<dbReference type="Pfam" id="PF18096">
    <property type="entry name" value="Thump_like"/>
    <property type="match status" value="1"/>
</dbReference>
<proteinExistence type="predicted"/>
<evidence type="ECO:0000256" key="1">
    <source>
        <dbReference type="SAM" id="MobiDB-lite"/>
    </source>
</evidence>
<accession>A0ABY4FZY8</accession>
<feature type="region of interest" description="Disordered" evidence="1">
    <location>
        <begin position="373"/>
        <end position="393"/>
    </location>
</feature>
<evidence type="ECO:0000259" key="2">
    <source>
        <dbReference type="Pfam" id="PF18096"/>
    </source>
</evidence>